<protein>
    <submittedName>
        <fullName evidence="2">HPr kinase</fullName>
    </submittedName>
</protein>
<sequence length="329" mass="36277">MSNVAPCTWYQAFGMRIASELILAEWPEANGWTCEPDISIQYTDLAEWRPRLQERKVLAHGGSVYFYLAGAAVFKVESGKHIWISPEDNADEELIRLCVTSTCVGALLLQKGMLPLHGSAVVAGDKAYAFVGHSGAGKSTLAAALVNRGFPFISDDIVAVCRSQDGYLAVPAFPRQRLWASSLDQLGMRRTVYALVDKHESKYVVPAASSFSAAPVSLGGVFEMVSGQSERLVIRRLDRLQGIRMLMLHTYRNFLIPALGLQQWQFSFAAALASGTEHYRLERPIHGLSAAQLAEHVVKTIRKEGERNGSEHEAVPVQHRCANERPPCQ</sequence>
<evidence type="ECO:0000256" key="1">
    <source>
        <dbReference type="SAM" id="MobiDB-lite"/>
    </source>
</evidence>
<evidence type="ECO:0000313" key="3">
    <source>
        <dbReference type="Proteomes" id="UP000677918"/>
    </source>
</evidence>
<dbReference type="InterPro" id="IPR027417">
    <property type="entry name" value="P-loop_NTPase"/>
</dbReference>
<keyword evidence="2" id="KW-0808">Transferase</keyword>
<dbReference type="RefSeq" id="WP_213412566.1">
    <property type="nucleotide sequence ID" value="NZ_BOVK01000032.1"/>
</dbReference>
<dbReference type="SUPFAM" id="SSF53795">
    <property type="entry name" value="PEP carboxykinase-like"/>
    <property type="match status" value="1"/>
</dbReference>
<dbReference type="Gene3D" id="3.40.50.300">
    <property type="entry name" value="P-loop containing nucleotide triphosphate hydrolases"/>
    <property type="match status" value="1"/>
</dbReference>
<keyword evidence="2" id="KW-0418">Kinase</keyword>
<keyword evidence="3" id="KW-1185">Reference proteome</keyword>
<dbReference type="Proteomes" id="UP000677918">
    <property type="component" value="Unassembled WGS sequence"/>
</dbReference>
<reference evidence="2" key="1">
    <citation type="submission" date="2021-04" db="EMBL/GenBank/DDBJ databases">
        <title>Draft genome sequence of Xylanibacillus composti strain K13.</title>
        <authorList>
            <person name="Uke A."/>
            <person name="Chhe C."/>
            <person name="Baramee S."/>
            <person name="Kosugi A."/>
        </authorList>
    </citation>
    <scope>NUCLEOTIDE SEQUENCE</scope>
    <source>
        <strain evidence="2">K13</strain>
    </source>
</reference>
<accession>A0A8J4H766</accession>
<dbReference type="AlphaFoldDB" id="A0A8J4H766"/>
<organism evidence="2 3">
    <name type="scientific">Xylanibacillus composti</name>
    <dbReference type="NCBI Taxonomy" id="1572762"/>
    <lineage>
        <taxon>Bacteria</taxon>
        <taxon>Bacillati</taxon>
        <taxon>Bacillota</taxon>
        <taxon>Bacilli</taxon>
        <taxon>Bacillales</taxon>
        <taxon>Paenibacillaceae</taxon>
        <taxon>Xylanibacillus</taxon>
    </lineage>
</organism>
<dbReference type="EMBL" id="BOVK01000032">
    <property type="protein sequence ID" value="GIQ69783.1"/>
    <property type="molecule type" value="Genomic_DNA"/>
</dbReference>
<feature type="compositionally biased region" description="Basic and acidic residues" evidence="1">
    <location>
        <begin position="304"/>
        <end position="314"/>
    </location>
</feature>
<evidence type="ECO:0000313" key="2">
    <source>
        <dbReference type="EMBL" id="GIQ69783.1"/>
    </source>
</evidence>
<name>A0A8J4H766_9BACL</name>
<gene>
    <name evidence="2" type="ORF">XYCOK13_26070</name>
</gene>
<comment type="caution">
    <text evidence="2">The sequence shown here is derived from an EMBL/GenBank/DDBJ whole genome shotgun (WGS) entry which is preliminary data.</text>
</comment>
<dbReference type="GO" id="GO:0016301">
    <property type="term" value="F:kinase activity"/>
    <property type="evidence" value="ECO:0007669"/>
    <property type="project" value="UniProtKB-KW"/>
</dbReference>
<proteinExistence type="predicted"/>
<feature type="region of interest" description="Disordered" evidence="1">
    <location>
        <begin position="304"/>
        <end position="329"/>
    </location>
</feature>